<evidence type="ECO:0000313" key="2">
    <source>
        <dbReference type="EMBL" id="VDN04227.1"/>
    </source>
</evidence>
<sequence>MPVLLQAYSKLVPSSSSHLNHVPENHLNHVPEYASCILPSSSNRFPILSVSSPRSTDGSTENCCHHGSELSYDWISNKKLDAPGTETGVNDFNKLATTTSANTWLKRAKRIYRSLHLNSLLWLAFMMIYMFFGALLFLWLEQASDEARKLQQYKFFTLERELFLKRIDEIYKDEASRQFNRRRKFIEEAIDYLHQRIGVSFSNHSDWSLTTALYYSGTVFTTIGSLLYQMIIIFAKLVLPILMNGGDLQELFFELWVILYH</sequence>
<feature type="transmembrane region" description="Helical" evidence="1">
    <location>
        <begin position="120"/>
        <end position="140"/>
    </location>
</feature>
<name>A0A0N5D1V1_THECL</name>
<keyword evidence="1" id="KW-0812">Transmembrane</keyword>
<keyword evidence="1" id="KW-1133">Transmembrane helix</keyword>
<dbReference type="Gene3D" id="1.10.287.70">
    <property type="match status" value="1"/>
</dbReference>
<dbReference type="OrthoDB" id="297496at2759"/>
<reference evidence="4" key="1">
    <citation type="submission" date="2017-02" db="UniProtKB">
        <authorList>
            <consortium name="WormBaseParasite"/>
        </authorList>
    </citation>
    <scope>IDENTIFICATION</scope>
</reference>
<dbReference type="STRING" id="103827.A0A0N5D1V1"/>
<accession>A0A0N5D1V1</accession>
<dbReference type="EMBL" id="UYYF01004449">
    <property type="protein sequence ID" value="VDN04227.1"/>
    <property type="molecule type" value="Genomic_DNA"/>
</dbReference>
<organism evidence="4">
    <name type="scientific">Thelazia callipaeda</name>
    <name type="common">Oriental eyeworm</name>
    <name type="synonym">Parasitic nematode</name>
    <dbReference type="NCBI Taxonomy" id="103827"/>
    <lineage>
        <taxon>Eukaryota</taxon>
        <taxon>Metazoa</taxon>
        <taxon>Ecdysozoa</taxon>
        <taxon>Nematoda</taxon>
        <taxon>Chromadorea</taxon>
        <taxon>Rhabditida</taxon>
        <taxon>Spirurina</taxon>
        <taxon>Spiruromorpha</taxon>
        <taxon>Thelazioidea</taxon>
        <taxon>Thelaziidae</taxon>
        <taxon>Thelazia</taxon>
    </lineage>
</organism>
<proteinExistence type="predicted"/>
<dbReference type="SUPFAM" id="SSF81324">
    <property type="entry name" value="Voltage-gated potassium channels"/>
    <property type="match status" value="1"/>
</dbReference>
<evidence type="ECO:0000313" key="4">
    <source>
        <dbReference type="WBParaSite" id="TCLT_0000684201-mRNA-1"/>
    </source>
</evidence>
<dbReference type="AlphaFoldDB" id="A0A0N5D1V1"/>
<feature type="transmembrane region" description="Helical" evidence="1">
    <location>
        <begin position="212"/>
        <end position="235"/>
    </location>
</feature>
<reference evidence="2 3" key="2">
    <citation type="submission" date="2018-11" db="EMBL/GenBank/DDBJ databases">
        <authorList>
            <consortium name="Pathogen Informatics"/>
        </authorList>
    </citation>
    <scope>NUCLEOTIDE SEQUENCE [LARGE SCALE GENOMIC DNA]</scope>
</reference>
<dbReference type="Proteomes" id="UP000276776">
    <property type="component" value="Unassembled WGS sequence"/>
</dbReference>
<protein>
    <submittedName>
        <fullName evidence="4">Ion_trans_2 domain-containing protein</fullName>
    </submittedName>
</protein>
<evidence type="ECO:0000256" key="1">
    <source>
        <dbReference type="SAM" id="Phobius"/>
    </source>
</evidence>
<evidence type="ECO:0000313" key="3">
    <source>
        <dbReference type="Proteomes" id="UP000276776"/>
    </source>
</evidence>
<dbReference type="WBParaSite" id="TCLT_0000684201-mRNA-1">
    <property type="protein sequence ID" value="TCLT_0000684201-mRNA-1"/>
    <property type="gene ID" value="TCLT_0000684201"/>
</dbReference>
<gene>
    <name evidence="2" type="ORF">TCLT_LOCUS6831</name>
</gene>
<keyword evidence="1" id="KW-0472">Membrane</keyword>
<keyword evidence="3" id="KW-1185">Reference proteome</keyword>